<keyword evidence="2" id="KW-0812">Transmembrane</keyword>
<feature type="transmembrane region" description="Helical" evidence="2">
    <location>
        <begin position="161"/>
        <end position="184"/>
    </location>
</feature>
<dbReference type="OrthoDB" id="186626at2759"/>
<dbReference type="Proteomes" id="UP001107558">
    <property type="component" value="Chromosome 3"/>
</dbReference>
<dbReference type="EMBL" id="JADBJN010000003">
    <property type="protein sequence ID" value="KAG5673477.1"/>
    <property type="molecule type" value="Genomic_DNA"/>
</dbReference>
<feature type="region of interest" description="Disordered" evidence="1">
    <location>
        <begin position="40"/>
        <end position="65"/>
    </location>
</feature>
<dbReference type="AlphaFoldDB" id="A0A9J6BVC6"/>
<evidence type="ECO:0000256" key="2">
    <source>
        <dbReference type="SAM" id="Phobius"/>
    </source>
</evidence>
<proteinExistence type="predicted"/>
<evidence type="ECO:0000313" key="4">
    <source>
        <dbReference type="Proteomes" id="UP001107558"/>
    </source>
</evidence>
<name>A0A9J6BVC6_POLVA</name>
<reference evidence="3" key="1">
    <citation type="submission" date="2021-03" db="EMBL/GenBank/DDBJ databases">
        <title>Chromosome level genome of the anhydrobiotic midge Polypedilum vanderplanki.</title>
        <authorList>
            <person name="Yoshida Y."/>
            <person name="Kikawada T."/>
            <person name="Gusev O."/>
        </authorList>
    </citation>
    <scope>NUCLEOTIDE SEQUENCE</scope>
    <source>
        <strain evidence="3">NIAS01</strain>
        <tissue evidence="3">Whole body or cell culture</tissue>
    </source>
</reference>
<feature type="compositionally biased region" description="Polar residues" evidence="1">
    <location>
        <begin position="1"/>
        <end position="17"/>
    </location>
</feature>
<keyword evidence="2" id="KW-0472">Membrane</keyword>
<protein>
    <submittedName>
        <fullName evidence="3">Uncharacterized protein</fullName>
    </submittedName>
</protein>
<feature type="transmembrane region" description="Helical" evidence="2">
    <location>
        <begin position="121"/>
        <end position="141"/>
    </location>
</feature>
<keyword evidence="2" id="KW-1133">Transmembrane helix</keyword>
<organism evidence="3 4">
    <name type="scientific">Polypedilum vanderplanki</name>
    <name type="common">Sleeping chironomid midge</name>
    <dbReference type="NCBI Taxonomy" id="319348"/>
    <lineage>
        <taxon>Eukaryota</taxon>
        <taxon>Metazoa</taxon>
        <taxon>Ecdysozoa</taxon>
        <taxon>Arthropoda</taxon>
        <taxon>Hexapoda</taxon>
        <taxon>Insecta</taxon>
        <taxon>Pterygota</taxon>
        <taxon>Neoptera</taxon>
        <taxon>Endopterygota</taxon>
        <taxon>Diptera</taxon>
        <taxon>Nematocera</taxon>
        <taxon>Chironomoidea</taxon>
        <taxon>Chironomidae</taxon>
        <taxon>Chironominae</taxon>
        <taxon>Polypedilum</taxon>
        <taxon>Polypedilum</taxon>
    </lineage>
</organism>
<evidence type="ECO:0000313" key="3">
    <source>
        <dbReference type="EMBL" id="KAG5673477.1"/>
    </source>
</evidence>
<gene>
    <name evidence="3" type="ORF">PVAND_003522</name>
</gene>
<dbReference type="Gene3D" id="3.40.50.20">
    <property type="match status" value="1"/>
</dbReference>
<keyword evidence="4" id="KW-1185">Reference proteome</keyword>
<feature type="region of interest" description="Disordered" evidence="1">
    <location>
        <begin position="1"/>
        <end position="21"/>
    </location>
</feature>
<sequence>MPSAKRQNFFSNGPWTRSESHASIVAPQTIIKQDYIYAQSAPSSPSSYKSPYNSPRSGSPPNGSSLLPQPSALRRHFSSTFMLIPEDSELSEIIDSKSISNGTHVHSKNTNENYRVGSLHIILRLILWWPLLIIGLCQRFINFMMQNVWNFKSTPSFWISAFLWLFWKLISYPLSVLKNVLIFLHTPAHERNRQKRTVLISSGSTIQSLHLARNFYSAGARVVVFEFESLFALARFSTAVDKFYTIPISARENANDYINALMNIVEKEKPSLYIPVCATSPAYFDALAKPHLELEGVKKIFCPGAQEVSILDDIGHVLKKCENRGIPVAPYRILTSKEDLIRLYDSGFMNNFRNVLVATGSHGIIERQKFILPANKQDLNLSVEISEDKPWIVLRDVPGKHYVTCSTIKDSKIIANVTCSIQSDTRNLIPESNPEIEKWLNDFFEKVRFIRNINGHISFRFVKSDSSGNLLTLGTRVGVTLSYLCYTSLQSRVVQKPCPHFDRKSSGIMTQSRHFLPETVANTIKNPTPQSIEKFVGSVLDKREALFLYWDPLPYIAFYHFQLPLQKISKFLRRYSHRQNRHRHSSL</sequence>
<accession>A0A9J6BVC6</accession>
<evidence type="ECO:0000256" key="1">
    <source>
        <dbReference type="SAM" id="MobiDB-lite"/>
    </source>
</evidence>
<comment type="caution">
    <text evidence="3">The sequence shown here is derived from an EMBL/GenBank/DDBJ whole genome shotgun (WGS) entry which is preliminary data.</text>
</comment>